<dbReference type="eggNOG" id="ENOG5033MIZ">
    <property type="taxonomic scope" value="Bacteria"/>
</dbReference>
<dbReference type="STRING" id="710696.Intca_2429"/>
<keyword evidence="1" id="KW-0812">Transmembrane</keyword>
<sequence length="147" mass="16116">MPSVLVSTEIVIGTLLVVALVVLAATYLRRRYIAKGQPLTLCGFRTGGNGNGRWHLGLMRLADNALEWYTLGGVSLRPKRRWLRQSLLLDAPRLLPPEDALALLPDAFGVSCTDRLDSFELALQGPDYTAVRSWQEAAPPGYNVNVA</sequence>
<evidence type="ECO:0000313" key="2">
    <source>
        <dbReference type="EMBL" id="ADU48936.1"/>
    </source>
</evidence>
<dbReference type="KEGG" id="ica:Intca_2429"/>
<evidence type="ECO:0000313" key="3">
    <source>
        <dbReference type="Proteomes" id="UP000008914"/>
    </source>
</evidence>
<proteinExistence type="predicted"/>
<dbReference type="InterPro" id="IPR019675">
    <property type="entry name" value="DUF2550"/>
</dbReference>
<dbReference type="Proteomes" id="UP000008914">
    <property type="component" value="Chromosome"/>
</dbReference>
<dbReference type="AlphaFoldDB" id="E6S6E7"/>
<keyword evidence="3" id="KW-1185">Reference proteome</keyword>
<dbReference type="EMBL" id="CP002343">
    <property type="protein sequence ID" value="ADU48936.1"/>
    <property type="molecule type" value="Genomic_DNA"/>
</dbReference>
<gene>
    <name evidence="2" type="ordered locus">Intca_2429</name>
</gene>
<dbReference type="Pfam" id="PF10739">
    <property type="entry name" value="DUF2550"/>
    <property type="match status" value="1"/>
</dbReference>
<feature type="transmembrane region" description="Helical" evidence="1">
    <location>
        <begin position="6"/>
        <end position="28"/>
    </location>
</feature>
<accession>E6S6E7</accession>
<protein>
    <recommendedName>
        <fullName evidence="4">Secreted/membrane protein</fullName>
    </recommendedName>
</protein>
<evidence type="ECO:0008006" key="4">
    <source>
        <dbReference type="Google" id="ProtNLM"/>
    </source>
</evidence>
<keyword evidence="1" id="KW-0472">Membrane</keyword>
<evidence type="ECO:0000256" key="1">
    <source>
        <dbReference type="SAM" id="Phobius"/>
    </source>
</evidence>
<organism evidence="2 3">
    <name type="scientific">Intrasporangium calvum (strain ATCC 23552 / DSM 43043 / JCM 3097 / NBRC 12989 / NCIMB 10167 / NRRL B-3866 / 7 KIP)</name>
    <dbReference type="NCBI Taxonomy" id="710696"/>
    <lineage>
        <taxon>Bacteria</taxon>
        <taxon>Bacillati</taxon>
        <taxon>Actinomycetota</taxon>
        <taxon>Actinomycetes</taxon>
        <taxon>Micrococcales</taxon>
        <taxon>Intrasporangiaceae</taxon>
        <taxon>Intrasporangium</taxon>
    </lineage>
</organism>
<dbReference type="HOGENOM" id="CLU_122300_1_1_11"/>
<dbReference type="RefSeq" id="WP_013493250.1">
    <property type="nucleotide sequence ID" value="NC_014830.1"/>
</dbReference>
<dbReference type="OrthoDB" id="4793422at2"/>
<name>E6S6E7_INTC7</name>
<keyword evidence="1" id="KW-1133">Transmembrane helix</keyword>
<reference evidence="2 3" key="1">
    <citation type="journal article" date="2010" name="Stand. Genomic Sci.">
        <title>Complete genome sequence of Intrasporangium calvum type strain (7 KIP).</title>
        <authorList>
            <person name="Del Rio T.G."/>
            <person name="Chertkov O."/>
            <person name="Yasawong M."/>
            <person name="Lucas S."/>
            <person name="Deshpande S."/>
            <person name="Cheng J.F."/>
            <person name="Detter C."/>
            <person name="Tapia R."/>
            <person name="Han C."/>
            <person name="Goodwin L."/>
            <person name="Pitluck S."/>
            <person name="Liolios K."/>
            <person name="Ivanova N."/>
            <person name="Mavromatis K."/>
            <person name="Pati A."/>
            <person name="Chen A."/>
            <person name="Palaniappan K."/>
            <person name="Land M."/>
            <person name="Hauser L."/>
            <person name="Chang Y.J."/>
            <person name="Jeffries C.D."/>
            <person name="Rohde M."/>
            <person name="Pukall R."/>
            <person name="Sikorski J."/>
            <person name="Goker M."/>
            <person name="Woyke T."/>
            <person name="Bristow J."/>
            <person name="Eisen J.A."/>
            <person name="Markowitz V."/>
            <person name="Hugenholtz P."/>
            <person name="Kyrpides N.C."/>
            <person name="Klenk H.P."/>
            <person name="Lapidus A."/>
        </authorList>
    </citation>
    <scope>NUCLEOTIDE SEQUENCE [LARGE SCALE GENOMIC DNA]</scope>
    <source>
        <strain evidence="3">ATCC 23552 / DSM 43043 / JCM 3097 / NBRC 12989 / 7 KIP</strain>
    </source>
</reference>